<dbReference type="EMBL" id="CP002886">
    <property type="protein sequence ID" value="AEW73586.1"/>
    <property type="molecule type" value="Genomic_DNA"/>
</dbReference>
<proteinExistence type="predicted"/>
<dbReference type="AlphaFoldDB" id="G8LPD1"/>
<reference evidence="1 2" key="1">
    <citation type="journal article" date="2011" name="Stand. Genomic Sci.">
        <title>Complete genome of the onion pathogen Enterobacter cloacae EcWSU1.</title>
        <authorList>
            <person name="Humann J.L."/>
            <person name="Wildung M."/>
            <person name="Cheng C.H."/>
            <person name="Lee T."/>
            <person name="Stewart J.E."/>
            <person name="Drew J.C."/>
            <person name="Triplett E.W."/>
            <person name="Main D."/>
            <person name="Schroeder B.K."/>
        </authorList>
    </citation>
    <scope>NUCLEOTIDE SEQUENCE [LARGE SCALE GENOMIC DNA]</scope>
    <source>
        <strain evidence="1 2">EcWSU1</strain>
    </source>
</reference>
<sequence length="56" mass="6415">MLHHFNDIYEMAKELISRRIKKTGINDEKQTHNVNAGICCAHGQFHRRGKNAGVLL</sequence>
<dbReference type="Proteomes" id="UP000007838">
    <property type="component" value="Chromosome"/>
</dbReference>
<dbReference type="KEGG" id="eec:EcWSU1_02149"/>
<name>G8LPD1_9ENTR</name>
<gene>
    <name evidence="1" type="ORF">EcWSU1_02149</name>
</gene>
<protein>
    <submittedName>
        <fullName evidence="1">Uncharacterized protein</fullName>
    </submittedName>
</protein>
<evidence type="ECO:0000313" key="2">
    <source>
        <dbReference type="Proteomes" id="UP000007838"/>
    </source>
</evidence>
<evidence type="ECO:0000313" key="1">
    <source>
        <dbReference type="EMBL" id="AEW73586.1"/>
    </source>
</evidence>
<organism evidence="1 2">
    <name type="scientific">Enterobacter ludwigii</name>
    <dbReference type="NCBI Taxonomy" id="299767"/>
    <lineage>
        <taxon>Bacteria</taxon>
        <taxon>Pseudomonadati</taxon>
        <taxon>Pseudomonadota</taxon>
        <taxon>Gammaproteobacteria</taxon>
        <taxon>Enterobacterales</taxon>
        <taxon>Enterobacteriaceae</taxon>
        <taxon>Enterobacter</taxon>
        <taxon>Enterobacter cloacae complex</taxon>
    </lineage>
</organism>
<dbReference type="HOGENOM" id="CLU_3007055_0_0_6"/>
<accession>G8LPD1</accession>